<dbReference type="PANTHER" id="PTHR20854">
    <property type="entry name" value="INOSITOL MONOPHOSPHATASE"/>
    <property type="match status" value="1"/>
</dbReference>
<keyword evidence="3 5" id="KW-0378">Hydrolase</keyword>
<evidence type="ECO:0000256" key="3">
    <source>
        <dbReference type="ARBA" id="ARBA00022801"/>
    </source>
</evidence>
<dbReference type="PROSITE" id="PS00629">
    <property type="entry name" value="IMP_1"/>
    <property type="match status" value="1"/>
</dbReference>
<reference evidence="5" key="1">
    <citation type="journal article" date="2015" name="Proc. Natl. Acad. Sci. U.S.A.">
        <title>Networks of energetic and metabolic interactions define dynamics in microbial communities.</title>
        <authorList>
            <person name="Embree M."/>
            <person name="Liu J.K."/>
            <person name="Al-Bassam M.M."/>
            <person name="Zengler K."/>
        </authorList>
    </citation>
    <scope>NUCLEOTIDE SEQUENCE</scope>
</reference>
<dbReference type="Pfam" id="PF00459">
    <property type="entry name" value="Inositol_P"/>
    <property type="match status" value="1"/>
</dbReference>
<dbReference type="FunFam" id="3.40.190.80:FF:000020">
    <property type="entry name" value="Fructose-1,6-bisphosphatase/inositol-1-monophosphatase"/>
    <property type="match status" value="1"/>
</dbReference>
<evidence type="ECO:0000313" key="5">
    <source>
        <dbReference type="EMBL" id="KUG19217.1"/>
    </source>
</evidence>
<organism evidence="5">
    <name type="scientific">hydrocarbon metagenome</name>
    <dbReference type="NCBI Taxonomy" id="938273"/>
    <lineage>
        <taxon>unclassified sequences</taxon>
        <taxon>metagenomes</taxon>
        <taxon>ecological metagenomes</taxon>
    </lineage>
</organism>
<evidence type="ECO:0000256" key="2">
    <source>
        <dbReference type="ARBA" id="ARBA00022723"/>
    </source>
</evidence>
<dbReference type="GO" id="GO:0007165">
    <property type="term" value="P:signal transduction"/>
    <property type="evidence" value="ECO:0007669"/>
    <property type="project" value="TreeGrafter"/>
</dbReference>
<evidence type="ECO:0000256" key="4">
    <source>
        <dbReference type="ARBA" id="ARBA00022842"/>
    </source>
</evidence>
<dbReference type="InterPro" id="IPR020583">
    <property type="entry name" value="Inositol_monoP_metal-BS"/>
</dbReference>
<dbReference type="EC" id="3.1.3.25" evidence="5"/>
<dbReference type="InterPro" id="IPR000760">
    <property type="entry name" value="Inositol_monophosphatase-like"/>
</dbReference>
<dbReference type="GO" id="GO:0046872">
    <property type="term" value="F:metal ion binding"/>
    <property type="evidence" value="ECO:0007669"/>
    <property type="project" value="UniProtKB-KW"/>
</dbReference>
<keyword evidence="2" id="KW-0479">Metal-binding</keyword>
<dbReference type="PANTHER" id="PTHR20854:SF4">
    <property type="entry name" value="INOSITOL-1-MONOPHOSPHATASE-RELATED"/>
    <property type="match status" value="1"/>
</dbReference>
<dbReference type="Gene3D" id="3.40.190.80">
    <property type="match status" value="1"/>
</dbReference>
<dbReference type="PRINTS" id="PR00377">
    <property type="entry name" value="IMPHPHTASES"/>
</dbReference>
<dbReference type="GO" id="GO:0008934">
    <property type="term" value="F:inositol monophosphate 1-phosphatase activity"/>
    <property type="evidence" value="ECO:0007669"/>
    <property type="project" value="TreeGrafter"/>
</dbReference>
<evidence type="ECO:0000256" key="1">
    <source>
        <dbReference type="ARBA" id="ARBA00001946"/>
    </source>
</evidence>
<gene>
    <name evidence="5" type="ORF">ASZ90_011066</name>
</gene>
<dbReference type="Gene3D" id="3.30.540.10">
    <property type="entry name" value="Fructose-1,6-Bisphosphatase, subunit A, domain 1"/>
    <property type="match status" value="1"/>
</dbReference>
<name>A0A0W8FEJ6_9ZZZZ</name>
<dbReference type="EMBL" id="LNQE01001314">
    <property type="protein sequence ID" value="KUG19217.1"/>
    <property type="molecule type" value="Genomic_DNA"/>
</dbReference>
<dbReference type="GO" id="GO:0006020">
    <property type="term" value="P:inositol metabolic process"/>
    <property type="evidence" value="ECO:0007669"/>
    <property type="project" value="TreeGrafter"/>
</dbReference>
<comment type="caution">
    <text evidence="5">The sequence shown here is derived from an EMBL/GenBank/DDBJ whole genome shotgun (WGS) entry which is preliminary data.</text>
</comment>
<dbReference type="NCBIfam" id="NF009321">
    <property type="entry name" value="PRK12676.1"/>
    <property type="match status" value="1"/>
</dbReference>
<accession>A0A0W8FEJ6</accession>
<protein>
    <submittedName>
        <fullName evidence="5">Inositol-1-monophosphatase</fullName>
        <ecNumber evidence="5">3.1.3.25</ecNumber>
    </submittedName>
</protein>
<dbReference type="AlphaFoldDB" id="A0A0W8FEJ6"/>
<sequence>MDFIRSCETMAELVGDAIADLVGTEEGGRFIRMGADGTPTRKIDQVAEDCILAYLKEHPLCRTLISEELGRMTLEGEKGTIFLDPVDGTHNAIRGIPFYALSIAYAEKGIVEQGYVKNLAAGETFSASRGEGASLDGKPIRVSRTSLLGDCAMSVYGRKFDLTPIMSLGKQIRRWRLLGASALEICYVACGRIDGFVDVRDTLRVTDAAAGMLVCEEAGGMVSDLDGNRIFFPDEVTVGRCLVATNGVLHNKVIEYLR</sequence>
<keyword evidence="4" id="KW-0460">Magnesium</keyword>
<dbReference type="SUPFAM" id="SSF56655">
    <property type="entry name" value="Carbohydrate phosphatase"/>
    <property type="match status" value="1"/>
</dbReference>
<comment type="cofactor">
    <cofactor evidence="1">
        <name>Mg(2+)</name>
        <dbReference type="ChEBI" id="CHEBI:18420"/>
    </cofactor>
</comment>
<proteinExistence type="predicted"/>